<dbReference type="InterPro" id="IPR029060">
    <property type="entry name" value="PIN-like_dom_sf"/>
</dbReference>
<dbReference type="Proteomes" id="UP001466331">
    <property type="component" value="Unassembled WGS sequence"/>
</dbReference>
<organism evidence="2 3">
    <name type="scientific">Rarispira pelagica</name>
    <dbReference type="NCBI Taxonomy" id="3141764"/>
    <lineage>
        <taxon>Bacteria</taxon>
        <taxon>Pseudomonadati</taxon>
        <taxon>Spirochaetota</taxon>
        <taxon>Spirochaetia</taxon>
        <taxon>Winmispirales</taxon>
        <taxon>Winmispiraceae</taxon>
        <taxon>Rarispira</taxon>
    </lineage>
</organism>
<evidence type="ECO:0000313" key="2">
    <source>
        <dbReference type="EMBL" id="MEM5946964.1"/>
    </source>
</evidence>
<proteinExistence type="predicted"/>
<reference evidence="2 3" key="1">
    <citation type="submission" date="2024-03" db="EMBL/GenBank/DDBJ databases">
        <title>Ignisphaera cupida sp. nov., a hyperthermophilic hydrolytic archaeon from a hot spring of Kamchatka, and proposal of Ignisphaeraceae fam. nov.</title>
        <authorList>
            <person name="Podosokorskaya O.A."/>
            <person name="Elcheninov A.G."/>
            <person name="Maltseva A.I."/>
            <person name="Zayulina K.S."/>
            <person name="Novikov A."/>
            <person name="Merkel A.Y."/>
        </authorList>
    </citation>
    <scope>NUCLEOTIDE SEQUENCE [LARGE SCALE GENOMIC DNA]</scope>
    <source>
        <strain evidence="2 3">38H-sp</strain>
    </source>
</reference>
<dbReference type="InterPro" id="IPR002716">
    <property type="entry name" value="PIN_dom"/>
</dbReference>
<feature type="domain" description="PIN" evidence="1">
    <location>
        <begin position="3"/>
        <end position="123"/>
    </location>
</feature>
<evidence type="ECO:0000259" key="1">
    <source>
        <dbReference type="Pfam" id="PF01850"/>
    </source>
</evidence>
<keyword evidence="3" id="KW-1185">Reference proteome</keyword>
<comment type="caution">
    <text evidence="2">The sequence shown here is derived from an EMBL/GenBank/DDBJ whole genome shotgun (WGS) entry which is preliminary data.</text>
</comment>
<accession>A0ABU9U924</accession>
<dbReference type="PANTHER" id="PTHR36173">
    <property type="entry name" value="RIBONUCLEASE VAPC16-RELATED"/>
    <property type="match status" value="1"/>
</dbReference>
<dbReference type="Pfam" id="PF01850">
    <property type="entry name" value="PIN"/>
    <property type="match status" value="1"/>
</dbReference>
<name>A0ABU9U924_9SPIR</name>
<dbReference type="PANTHER" id="PTHR36173:SF2">
    <property type="entry name" value="RIBONUCLEASE VAPC16"/>
    <property type="match status" value="1"/>
</dbReference>
<gene>
    <name evidence="2" type="ORF">WKV44_00230</name>
</gene>
<dbReference type="RefSeq" id="WP_420068418.1">
    <property type="nucleotide sequence ID" value="NZ_JBCHKQ010000001.1"/>
</dbReference>
<evidence type="ECO:0000313" key="3">
    <source>
        <dbReference type="Proteomes" id="UP001466331"/>
    </source>
</evidence>
<dbReference type="CDD" id="cd09872">
    <property type="entry name" value="PIN_Sll0205-like"/>
    <property type="match status" value="1"/>
</dbReference>
<dbReference type="SUPFAM" id="SSF88723">
    <property type="entry name" value="PIN domain-like"/>
    <property type="match status" value="1"/>
</dbReference>
<dbReference type="InterPro" id="IPR052919">
    <property type="entry name" value="TA_system_RNase"/>
</dbReference>
<protein>
    <submittedName>
        <fullName evidence="2">Type II toxin-antitoxin system VapC family toxin</fullName>
    </submittedName>
</protein>
<dbReference type="EMBL" id="JBCHKQ010000001">
    <property type="protein sequence ID" value="MEM5946964.1"/>
    <property type="molecule type" value="Genomic_DNA"/>
</dbReference>
<sequence>MNILLDTQAFLWAVADSSKLTERAREVFYNPQNSLYFSAASYWEICIKMSLGKLRLQKGWKKVIDKEMSINSIKWLKLKKEHMVRLLYLPWLHDDPFDRMLVAQAQMEKCAILTPDSQIAQYDVQTIW</sequence>
<dbReference type="InterPro" id="IPR041705">
    <property type="entry name" value="PIN_Sll0205"/>
</dbReference>